<dbReference type="Pfam" id="PF07606">
    <property type="entry name" value="DUF1569"/>
    <property type="match status" value="1"/>
</dbReference>
<reference evidence="1 2" key="1">
    <citation type="submission" date="2019-08" db="EMBL/GenBank/DDBJ databases">
        <title>Deep-cultivation of Planctomycetes and their phenomic and genomic characterization uncovers novel biology.</title>
        <authorList>
            <person name="Wiegand S."/>
            <person name="Jogler M."/>
            <person name="Boedeker C."/>
            <person name="Pinto D."/>
            <person name="Vollmers J."/>
            <person name="Rivas-Marin E."/>
            <person name="Kohn T."/>
            <person name="Peeters S.H."/>
            <person name="Heuer A."/>
            <person name="Rast P."/>
            <person name="Oberbeckmann S."/>
            <person name="Bunk B."/>
            <person name="Jeske O."/>
            <person name="Meyerdierks A."/>
            <person name="Storesund J.E."/>
            <person name="Kallscheuer N."/>
            <person name="Luecker S."/>
            <person name="Lage O.M."/>
            <person name="Pohl T."/>
            <person name="Merkel B.J."/>
            <person name="Hornburger P."/>
            <person name="Mueller R.-W."/>
            <person name="Bruemmer F."/>
            <person name="Labrenz M."/>
            <person name="Spormann A.M."/>
            <person name="Op den Camp H."/>
            <person name="Overmann J."/>
            <person name="Amann R."/>
            <person name="Jetten M.S.M."/>
            <person name="Mascher T."/>
            <person name="Medema M.H."/>
            <person name="Devos D.P."/>
            <person name="Kaster A.-K."/>
            <person name="Ovreas L."/>
            <person name="Rohde M."/>
            <person name="Galperin M.Y."/>
            <person name="Jogler C."/>
        </authorList>
    </citation>
    <scope>NUCLEOTIDE SEQUENCE [LARGE SCALE GENOMIC DNA]</scope>
    <source>
        <strain evidence="1 2">DSM 8797</strain>
    </source>
</reference>
<proteinExistence type="predicted"/>
<gene>
    <name evidence="1" type="ORF">GmarT_07970</name>
</gene>
<evidence type="ECO:0000313" key="2">
    <source>
        <dbReference type="Proteomes" id="UP000322887"/>
    </source>
</evidence>
<evidence type="ECO:0008006" key="3">
    <source>
        <dbReference type="Google" id="ProtNLM"/>
    </source>
</evidence>
<accession>A0ABX5YHB6</accession>
<dbReference type="GeneID" id="98645464"/>
<name>A0ABX5YHB6_9PLAN</name>
<evidence type="ECO:0000313" key="1">
    <source>
        <dbReference type="EMBL" id="QEG14959.1"/>
    </source>
</evidence>
<protein>
    <recommendedName>
        <fullName evidence="3">DUF1569 domain-containing protein</fullName>
    </recommendedName>
</protein>
<dbReference type="InterPro" id="IPR034660">
    <property type="entry name" value="DinB/YfiT-like"/>
</dbReference>
<dbReference type="EMBL" id="CP042910">
    <property type="protein sequence ID" value="QEG14959.1"/>
    <property type="molecule type" value="Genomic_DNA"/>
</dbReference>
<dbReference type="Proteomes" id="UP000322887">
    <property type="component" value="Chromosome"/>
</dbReference>
<sequence length="161" mass="18064">MINDLRELQFHHLEDAVAEVESLLQTGYTQRGKWNLAQVCRHLTLVQDPGVDGYPLWLSLFAPLRPLMRRILLPRLLKGDSPQGIPTSPIFVPSGDLDDAIEAEKFAASVTRYKAHPGPYAPHPGFGCLDPETLEKVYTTHAAHHLRFLEPRFEVSESKGS</sequence>
<dbReference type="InterPro" id="IPR011463">
    <property type="entry name" value="DUF1569"/>
</dbReference>
<dbReference type="Gene3D" id="1.20.120.450">
    <property type="entry name" value="dinb family like domain"/>
    <property type="match status" value="1"/>
</dbReference>
<organism evidence="1 2">
    <name type="scientific">Gimesia maris</name>
    <dbReference type="NCBI Taxonomy" id="122"/>
    <lineage>
        <taxon>Bacteria</taxon>
        <taxon>Pseudomonadati</taxon>
        <taxon>Planctomycetota</taxon>
        <taxon>Planctomycetia</taxon>
        <taxon>Planctomycetales</taxon>
        <taxon>Planctomycetaceae</taxon>
        <taxon>Gimesia</taxon>
    </lineage>
</organism>
<keyword evidence="2" id="KW-1185">Reference proteome</keyword>
<dbReference type="RefSeq" id="WP_002644247.1">
    <property type="nucleotide sequence ID" value="NZ_CP036353.1"/>
</dbReference>